<keyword evidence="4" id="KW-0472">Membrane</keyword>
<dbReference type="InterPro" id="IPR017871">
    <property type="entry name" value="ABC_transporter-like_CS"/>
</dbReference>
<dbReference type="Proteomes" id="UP000825699">
    <property type="component" value="Unassembled WGS sequence"/>
</dbReference>
<evidence type="ECO:0000259" key="7">
    <source>
        <dbReference type="PROSITE" id="PS50893"/>
    </source>
</evidence>
<dbReference type="RefSeq" id="WP_131620362.1">
    <property type="nucleotide sequence ID" value="NZ_JAAXEB010000001.1"/>
</dbReference>
<dbReference type="SMART" id="SM00382">
    <property type="entry name" value="AAA"/>
    <property type="match status" value="1"/>
</dbReference>
<evidence type="ECO:0000256" key="5">
    <source>
        <dbReference type="ARBA" id="ARBA00022741"/>
    </source>
</evidence>
<dbReference type="AlphaFoldDB" id="A0AAJ1A533"/>
<dbReference type="Gene3D" id="3.40.50.300">
    <property type="entry name" value="P-loop containing nucleotide triphosphate hydrolases"/>
    <property type="match status" value="1"/>
</dbReference>
<dbReference type="FunFam" id="3.40.50.300:FF:000042">
    <property type="entry name" value="Maltose/maltodextrin ABC transporter, ATP-binding protein"/>
    <property type="match status" value="1"/>
</dbReference>
<dbReference type="Pfam" id="PF00005">
    <property type="entry name" value="ABC_tran"/>
    <property type="match status" value="1"/>
</dbReference>
<dbReference type="InterPro" id="IPR013611">
    <property type="entry name" value="Transp-assoc_OB_typ2"/>
</dbReference>
<evidence type="ECO:0000256" key="3">
    <source>
        <dbReference type="ARBA" id="ARBA00022448"/>
    </source>
</evidence>
<dbReference type="InterPro" id="IPR027417">
    <property type="entry name" value="P-loop_NTPase"/>
</dbReference>
<proteinExistence type="inferred from homology"/>
<dbReference type="PANTHER" id="PTHR43875:SF3">
    <property type="entry name" value="MALTOSE_MALTODEXTRIN IMPORT ATP-BINDING PROTEIN MALK"/>
    <property type="match status" value="1"/>
</dbReference>
<evidence type="ECO:0000313" key="8">
    <source>
        <dbReference type="EMBL" id="MBY5627478.1"/>
    </source>
</evidence>
<evidence type="ECO:0000256" key="4">
    <source>
        <dbReference type="ARBA" id="ARBA00022519"/>
    </source>
</evidence>
<dbReference type="GO" id="GO:0005524">
    <property type="term" value="F:ATP binding"/>
    <property type="evidence" value="ECO:0007669"/>
    <property type="project" value="UniProtKB-KW"/>
</dbReference>
<accession>A0AAJ1A533</accession>
<dbReference type="GO" id="GO:1990060">
    <property type="term" value="C:maltose transport complex"/>
    <property type="evidence" value="ECO:0007669"/>
    <property type="project" value="TreeGrafter"/>
</dbReference>
<dbReference type="InterPro" id="IPR047641">
    <property type="entry name" value="ABC_transpr_MalK/UgpC-like"/>
</dbReference>
<dbReference type="CDD" id="cd03301">
    <property type="entry name" value="ABC_MalK_N"/>
    <property type="match status" value="1"/>
</dbReference>
<dbReference type="EMBL" id="JAAXEP010000002">
    <property type="protein sequence ID" value="MBY5627478.1"/>
    <property type="molecule type" value="Genomic_DNA"/>
</dbReference>
<dbReference type="InterPro" id="IPR012340">
    <property type="entry name" value="NA-bd_OB-fold"/>
</dbReference>
<dbReference type="InterPro" id="IPR015855">
    <property type="entry name" value="ABC_transpr_MalK-like"/>
</dbReference>
<dbReference type="NCBIfam" id="NF008653">
    <property type="entry name" value="PRK11650.1"/>
    <property type="match status" value="1"/>
</dbReference>
<evidence type="ECO:0000313" key="9">
    <source>
        <dbReference type="Proteomes" id="UP000825699"/>
    </source>
</evidence>
<dbReference type="SUPFAM" id="SSF52540">
    <property type="entry name" value="P-loop containing nucleoside triphosphate hydrolases"/>
    <property type="match status" value="1"/>
</dbReference>
<keyword evidence="4" id="KW-1003">Cell membrane</keyword>
<comment type="similarity">
    <text evidence="2">Belongs to the ABC transporter superfamily.</text>
</comment>
<evidence type="ECO:0000256" key="2">
    <source>
        <dbReference type="ARBA" id="ARBA00005417"/>
    </source>
</evidence>
<dbReference type="GO" id="GO:0015423">
    <property type="term" value="F:ABC-type maltose transporter activity"/>
    <property type="evidence" value="ECO:0007669"/>
    <property type="project" value="TreeGrafter"/>
</dbReference>
<dbReference type="InterPro" id="IPR008995">
    <property type="entry name" value="Mo/tungstate-bd_C_term_dom"/>
</dbReference>
<dbReference type="Gene3D" id="2.40.50.140">
    <property type="entry name" value="Nucleic acid-binding proteins"/>
    <property type="match status" value="1"/>
</dbReference>
<evidence type="ECO:0000256" key="6">
    <source>
        <dbReference type="ARBA" id="ARBA00022840"/>
    </source>
</evidence>
<organism evidence="8 9">
    <name type="scientific">Rhizobium leguminosarum</name>
    <dbReference type="NCBI Taxonomy" id="384"/>
    <lineage>
        <taxon>Bacteria</taxon>
        <taxon>Pseudomonadati</taxon>
        <taxon>Pseudomonadota</taxon>
        <taxon>Alphaproteobacteria</taxon>
        <taxon>Hyphomicrobiales</taxon>
        <taxon>Rhizobiaceae</taxon>
        <taxon>Rhizobium/Agrobacterium group</taxon>
        <taxon>Rhizobium</taxon>
    </lineage>
</organism>
<dbReference type="GO" id="GO:0055052">
    <property type="term" value="C:ATP-binding cassette (ABC) transporter complex, substrate-binding subunit-containing"/>
    <property type="evidence" value="ECO:0007669"/>
    <property type="project" value="TreeGrafter"/>
</dbReference>
<keyword evidence="5" id="KW-0547">Nucleotide-binding</keyword>
<name>A0AAJ1A533_RHILE</name>
<keyword evidence="6 8" id="KW-0067">ATP-binding</keyword>
<reference evidence="8" key="1">
    <citation type="submission" date="2020-04" db="EMBL/GenBank/DDBJ databases">
        <title>Global-level population genomics supports evidence of horizontal gene transfer on evolution of Rhizobia in Lentils.</title>
        <authorList>
            <person name="Gai Y."/>
            <person name="Cook D."/>
            <person name="Riely B."/>
        </authorList>
    </citation>
    <scope>NUCLEOTIDE SEQUENCE</scope>
    <source>
        <strain evidence="8">Derici101B</strain>
    </source>
</reference>
<dbReference type="InterPro" id="IPR003593">
    <property type="entry name" value="AAA+_ATPase"/>
</dbReference>
<evidence type="ECO:0000256" key="1">
    <source>
        <dbReference type="ARBA" id="ARBA00004417"/>
    </source>
</evidence>
<keyword evidence="4" id="KW-0997">Cell inner membrane</keyword>
<dbReference type="Pfam" id="PF08402">
    <property type="entry name" value="TOBE_2"/>
    <property type="match status" value="1"/>
</dbReference>
<dbReference type="PROSITE" id="PS00211">
    <property type="entry name" value="ABC_TRANSPORTER_1"/>
    <property type="match status" value="1"/>
</dbReference>
<dbReference type="PANTHER" id="PTHR43875">
    <property type="entry name" value="MALTODEXTRIN IMPORT ATP-BINDING PROTEIN MSMX"/>
    <property type="match status" value="1"/>
</dbReference>
<dbReference type="PROSITE" id="PS50893">
    <property type="entry name" value="ABC_TRANSPORTER_2"/>
    <property type="match status" value="1"/>
</dbReference>
<comment type="subcellular location">
    <subcellularLocation>
        <location evidence="1">Cell inner membrane</location>
        <topology evidence="1">Peripheral membrane protein</topology>
    </subcellularLocation>
</comment>
<keyword evidence="3" id="KW-0813">Transport</keyword>
<protein>
    <submittedName>
        <fullName evidence="8">Sn-glycerol-3-phosphate ABC transporter ATP-binding protein UgpC</fullName>
    </submittedName>
</protein>
<gene>
    <name evidence="8" type="primary">ugpC</name>
    <name evidence="8" type="ORF">HFO42_04945</name>
</gene>
<feature type="domain" description="ABC transporter" evidence="7">
    <location>
        <begin position="4"/>
        <end position="234"/>
    </location>
</feature>
<dbReference type="Gene3D" id="2.40.50.100">
    <property type="match status" value="1"/>
</dbReference>
<sequence length="381" mass="40933">MTSLELRQINKNYGAYHALRGIDLSVAQGEFIVMVGPSGCGKSTLLKTIAGLEEISSGQILINGRDVSKQEPGDRGIAMVFQSYALYPHMTVAENMGFGLRMAKRPKAEIEAAVARAAKILRITDQLEKRPKQLSGGQRQRVAIGRAITRSPDVFLFDEPLSNLDAALRTQMRVELSSLHAELGATMVYVTHDQVEAMTMASRIVVLNQGVIEQVGSPLELYRNPDNLFVAGFLGAPRMNFLGVTLDEVSGRNVTVSAPGLVPVTVELAEATVLAKGTSLTLGVRPENISMVADGAQGGAINGQVRLVEHLGRETILYVDAGNLRTIASESGTGNITVQLSYVAPFAADQNVALKLDANELYLFSPDGGRTISARKTTLDR</sequence>
<dbReference type="GO" id="GO:0016887">
    <property type="term" value="F:ATP hydrolysis activity"/>
    <property type="evidence" value="ECO:0007669"/>
    <property type="project" value="InterPro"/>
</dbReference>
<dbReference type="InterPro" id="IPR003439">
    <property type="entry name" value="ABC_transporter-like_ATP-bd"/>
</dbReference>
<comment type="caution">
    <text evidence="8">The sequence shown here is derived from an EMBL/GenBank/DDBJ whole genome shotgun (WGS) entry which is preliminary data.</text>
</comment>
<dbReference type="SUPFAM" id="SSF50331">
    <property type="entry name" value="MOP-like"/>
    <property type="match status" value="1"/>
</dbReference>